<sequence length="201" mass="23159">MKRLIDFSFSSILLVVLLPLFALLSLLLYCCLGSPILFKQTRSGLHGHPFVIYKFRTMTNAVTLEGKPLSDKERLTRLGIFMRKYSLDEIPQLINVWKGDMSFIGPRPLLMEYIPLYNQKQVKRLFIKPGLTGWAQVNGRNAISWEEKFELDVWYVENRTFQLDVKILCMTILRVFQPVGISHPASATMKRFTGSKKEPSA</sequence>
<proteinExistence type="inferred from homology"/>
<reference evidence="3 4" key="1">
    <citation type="submission" date="2018-02" db="EMBL/GenBank/DDBJ databases">
        <title>Jeotgalibacillus proteolyticum sp. nov. a protease producing bacterium isolated from ocean sediments of Laizhou Bay.</title>
        <authorList>
            <person name="Li Y."/>
        </authorList>
    </citation>
    <scope>NUCLEOTIDE SEQUENCE [LARGE SCALE GENOMIC DNA]</scope>
    <source>
        <strain evidence="3 4">22-7</strain>
    </source>
</reference>
<evidence type="ECO:0000313" key="4">
    <source>
        <dbReference type="Proteomes" id="UP000239047"/>
    </source>
</evidence>
<dbReference type="PANTHER" id="PTHR30576:SF8">
    <property type="entry name" value="UNDECAPRENYL-PHOSPHATE GALACTOSE PHOSPHOTRANSFERASE"/>
    <property type="match status" value="1"/>
</dbReference>
<name>A0A2S5GBU0_9BACL</name>
<evidence type="ECO:0000256" key="1">
    <source>
        <dbReference type="ARBA" id="ARBA00006464"/>
    </source>
</evidence>
<dbReference type="InterPro" id="IPR003362">
    <property type="entry name" value="Bact_transf"/>
</dbReference>
<comment type="caution">
    <text evidence="3">The sequence shown here is derived from an EMBL/GenBank/DDBJ whole genome shotgun (WGS) entry which is preliminary data.</text>
</comment>
<dbReference type="Pfam" id="PF02397">
    <property type="entry name" value="Bac_transf"/>
    <property type="match status" value="1"/>
</dbReference>
<dbReference type="RefSeq" id="WP_104058456.1">
    <property type="nucleotide sequence ID" value="NZ_PREZ01000004.1"/>
</dbReference>
<accession>A0A2S5GBU0</accession>
<gene>
    <name evidence="3" type="ORF">C4B60_11155</name>
</gene>
<dbReference type="AlphaFoldDB" id="A0A2S5GBU0"/>
<dbReference type="OrthoDB" id="9808602at2"/>
<keyword evidence="4" id="KW-1185">Reference proteome</keyword>
<dbReference type="GO" id="GO:0016780">
    <property type="term" value="F:phosphotransferase activity, for other substituted phosphate groups"/>
    <property type="evidence" value="ECO:0007669"/>
    <property type="project" value="TreeGrafter"/>
</dbReference>
<comment type="similarity">
    <text evidence="1">Belongs to the bacterial sugar transferase family.</text>
</comment>
<dbReference type="PANTHER" id="PTHR30576">
    <property type="entry name" value="COLANIC BIOSYNTHESIS UDP-GLUCOSE LIPID CARRIER TRANSFERASE"/>
    <property type="match status" value="1"/>
</dbReference>
<organism evidence="3 4">
    <name type="scientific">Jeotgalibacillus proteolyticus</name>
    <dbReference type="NCBI Taxonomy" id="2082395"/>
    <lineage>
        <taxon>Bacteria</taxon>
        <taxon>Bacillati</taxon>
        <taxon>Bacillota</taxon>
        <taxon>Bacilli</taxon>
        <taxon>Bacillales</taxon>
        <taxon>Caryophanaceae</taxon>
        <taxon>Jeotgalibacillus</taxon>
    </lineage>
</organism>
<protein>
    <submittedName>
        <fullName evidence="3">Sugar transferase</fullName>
    </submittedName>
</protein>
<feature type="domain" description="Bacterial sugar transferase" evidence="2">
    <location>
        <begin position="2"/>
        <end position="176"/>
    </location>
</feature>
<keyword evidence="3" id="KW-0808">Transferase</keyword>
<dbReference type="Proteomes" id="UP000239047">
    <property type="component" value="Unassembled WGS sequence"/>
</dbReference>
<evidence type="ECO:0000313" key="3">
    <source>
        <dbReference type="EMBL" id="PPA70507.1"/>
    </source>
</evidence>
<evidence type="ECO:0000259" key="2">
    <source>
        <dbReference type="Pfam" id="PF02397"/>
    </source>
</evidence>
<dbReference type="EMBL" id="PREZ01000004">
    <property type="protein sequence ID" value="PPA70507.1"/>
    <property type="molecule type" value="Genomic_DNA"/>
</dbReference>